<dbReference type="InterPro" id="IPR002525">
    <property type="entry name" value="Transp_IS110-like_N"/>
</dbReference>
<dbReference type="PANTHER" id="PTHR33055:SF13">
    <property type="entry name" value="TRANSPOSASE"/>
    <property type="match status" value="1"/>
</dbReference>
<dbReference type="NCBIfam" id="NF033542">
    <property type="entry name" value="transpos_IS110"/>
    <property type="match status" value="1"/>
</dbReference>
<dbReference type="Proteomes" id="UP000178249">
    <property type="component" value="Unassembled WGS sequence"/>
</dbReference>
<reference evidence="3 4" key="1">
    <citation type="journal article" date="2016" name="Nat. Commun.">
        <title>Thousands of microbial genomes shed light on interconnected biogeochemical processes in an aquifer system.</title>
        <authorList>
            <person name="Anantharaman K."/>
            <person name="Brown C.T."/>
            <person name="Hug L.A."/>
            <person name="Sharon I."/>
            <person name="Castelle C.J."/>
            <person name="Probst A.J."/>
            <person name="Thomas B.C."/>
            <person name="Singh A."/>
            <person name="Wilkins M.J."/>
            <person name="Karaoz U."/>
            <person name="Brodie E.L."/>
            <person name="Williams K.H."/>
            <person name="Hubbard S.S."/>
            <person name="Banfield J.F."/>
        </authorList>
    </citation>
    <scope>NUCLEOTIDE SEQUENCE [LARGE SCALE GENOMIC DNA]</scope>
</reference>
<accession>A0A1F6C1G8</accession>
<dbReference type="PANTHER" id="PTHR33055">
    <property type="entry name" value="TRANSPOSASE FOR INSERTION SEQUENCE ELEMENT IS1111A"/>
    <property type="match status" value="1"/>
</dbReference>
<gene>
    <name evidence="3" type="ORF">A2841_03750</name>
</gene>
<evidence type="ECO:0000313" key="4">
    <source>
        <dbReference type="Proteomes" id="UP000178249"/>
    </source>
</evidence>
<dbReference type="Pfam" id="PF01548">
    <property type="entry name" value="DEDD_Tnp_IS110"/>
    <property type="match status" value="1"/>
</dbReference>
<proteinExistence type="predicted"/>
<comment type="caution">
    <text evidence="3">The sequence shown here is derived from an EMBL/GenBank/DDBJ whole genome shotgun (WGS) entry which is preliminary data.</text>
</comment>
<dbReference type="GO" id="GO:0004803">
    <property type="term" value="F:transposase activity"/>
    <property type="evidence" value="ECO:0007669"/>
    <property type="project" value="InterPro"/>
</dbReference>
<dbReference type="GO" id="GO:0003677">
    <property type="term" value="F:DNA binding"/>
    <property type="evidence" value="ECO:0007669"/>
    <property type="project" value="InterPro"/>
</dbReference>
<dbReference type="Pfam" id="PF02371">
    <property type="entry name" value="Transposase_20"/>
    <property type="match status" value="1"/>
</dbReference>
<dbReference type="GO" id="GO:0006313">
    <property type="term" value="P:DNA transposition"/>
    <property type="evidence" value="ECO:0007669"/>
    <property type="project" value="InterPro"/>
</dbReference>
<evidence type="ECO:0000259" key="1">
    <source>
        <dbReference type="Pfam" id="PF01548"/>
    </source>
</evidence>
<feature type="domain" description="Transposase IS116/IS110/IS902 C-terminal" evidence="2">
    <location>
        <begin position="217"/>
        <end position="301"/>
    </location>
</feature>
<feature type="domain" description="Transposase IS110-like N-terminal" evidence="1">
    <location>
        <begin position="8"/>
        <end position="154"/>
    </location>
</feature>
<evidence type="ECO:0000313" key="3">
    <source>
        <dbReference type="EMBL" id="OGG43000.1"/>
    </source>
</evidence>
<sequence length="352" mass="40617">MQKFNYHLGIDLHRRTSYWTLMDNERNILWKKNMATSEDAIDAAVRDISIDPKEIQAAIEPVSGWGWYGDQLEARGFAVRLVDVYKSKLIAGTKLKNDKVDSKILADMMRSDFLPEAYRAPKETRDMREFMRSRAFLVRLRVRIRNRIHMMLQKHGIICPWTDLFGKSGLMWLKEQRLGDVYLRELESLLVLFGELSLPVKERDARCVELITRSKEAKLLMTIPGIGVVTSLTMLAEIGDYARFPSPEKLASFAGLVSSSNSSGEKLRFGHITHRGSVWLRTALVESTGKVSKKWGYLHDFYWKLRERKGNKIARVALARKMLTLSWHLITKNQSFNPRRTDSVKTEIPELS</sequence>
<name>A0A1F6C1G8_9BACT</name>
<dbReference type="EMBL" id="MFKP01000059">
    <property type="protein sequence ID" value="OGG43000.1"/>
    <property type="molecule type" value="Genomic_DNA"/>
</dbReference>
<organism evidence="3 4">
    <name type="scientific">Candidatus Kaiserbacteria bacterium RIFCSPHIGHO2_01_FULL_48_10</name>
    <dbReference type="NCBI Taxonomy" id="1798476"/>
    <lineage>
        <taxon>Bacteria</taxon>
        <taxon>Candidatus Kaiseribacteriota</taxon>
    </lineage>
</organism>
<protein>
    <submittedName>
        <fullName evidence="3">Uncharacterized protein</fullName>
    </submittedName>
</protein>
<evidence type="ECO:0000259" key="2">
    <source>
        <dbReference type="Pfam" id="PF02371"/>
    </source>
</evidence>
<dbReference type="InterPro" id="IPR003346">
    <property type="entry name" value="Transposase_20"/>
</dbReference>
<dbReference type="InterPro" id="IPR047650">
    <property type="entry name" value="Transpos_IS110"/>
</dbReference>
<dbReference type="AlphaFoldDB" id="A0A1F6C1G8"/>